<comment type="caution">
    <text evidence="3">The sequence shown here is derived from an EMBL/GenBank/DDBJ whole genome shotgun (WGS) entry which is preliminary data.</text>
</comment>
<dbReference type="SUPFAM" id="SSF48150">
    <property type="entry name" value="DNA-glycosylase"/>
    <property type="match status" value="1"/>
</dbReference>
<feature type="region of interest" description="Disordered" evidence="1">
    <location>
        <begin position="1"/>
        <end position="90"/>
    </location>
</feature>
<sequence length="376" mass="40682">MTPRATRAAAQVKRSLSPAPAAPTPKRTPKRTPVKREPSASPAKVKAEPIVTPRKRKAGSASPLTDIEDEKPTPKSAKSPATLRDRKLNNHTKFSSSSIFPTFLHPTPEECKLAHSILSRLHGERIRPAQVVASKERAGCGDSPSVLDALVRTILSQNTSDANSTRAKLSMDAAYGGSDEWEAIVAGGQPKLEEAIRCGGLSAIKSKVILNILDQAKEKYGSYTLDSLHEASTEDAMAELLALKGVGPKTASCVLLFCLQRDDFAVDTHVQRITGLLGWHPKSSNREQTYAHLNERIPAEDKYGLHILFVLHGKVCAECKAGGRNAGQCELRRAFKGGVGVKEEEGEVKAEEVKGEELQEMEDDKKGIVQDVSIVS</sequence>
<evidence type="ECO:0000313" key="3">
    <source>
        <dbReference type="EMBL" id="KAI9638703.1"/>
    </source>
</evidence>
<dbReference type="RefSeq" id="XP_052948480.1">
    <property type="nucleotide sequence ID" value="XM_053086584.1"/>
</dbReference>
<protein>
    <submittedName>
        <fullName evidence="3">Base excision DNA repair protein</fullName>
    </submittedName>
</protein>
<dbReference type="CDD" id="cd00056">
    <property type="entry name" value="ENDO3c"/>
    <property type="match status" value="1"/>
</dbReference>
<dbReference type="Gene3D" id="1.10.340.30">
    <property type="entry name" value="Hypothetical protein, domain 2"/>
    <property type="match status" value="1"/>
</dbReference>
<evidence type="ECO:0000259" key="2">
    <source>
        <dbReference type="SMART" id="SM00478"/>
    </source>
</evidence>
<dbReference type="AlphaFoldDB" id="A0AA38HDZ8"/>
<evidence type="ECO:0000313" key="4">
    <source>
        <dbReference type="Proteomes" id="UP001164286"/>
    </source>
</evidence>
<dbReference type="InterPro" id="IPR023170">
    <property type="entry name" value="HhH_base_excis_C"/>
</dbReference>
<dbReference type="GO" id="GO:0000702">
    <property type="term" value="F:oxidized base lesion DNA N-glycosylase activity"/>
    <property type="evidence" value="ECO:0007669"/>
    <property type="project" value="UniProtKB-ARBA"/>
</dbReference>
<organism evidence="3 4">
    <name type="scientific">Dioszegia hungarica</name>
    <dbReference type="NCBI Taxonomy" id="4972"/>
    <lineage>
        <taxon>Eukaryota</taxon>
        <taxon>Fungi</taxon>
        <taxon>Dikarya</taxon>
        <taxon>Basidiomycota</taxon>
        <taxon>Agaricomycotina</taxon>
        <taxon>Tremellomycetes</taxon>
        <taxon>Tremellales</taxon>
        <taxon>Bulleribasidiaceae</taxon>
        <taxon>Dioszegia</taxon>
    </lineage>
</organism>
<dbReference type="Pfam" id="PF00730">
    <property type="entry name" value="HhH-GPD"/>
    <property type="match status" value="1"/>
</dbReference>
<dbReference type="InterPro" id="IPR011257">
    <property type="entry name" value="DNA_glycosylase"/>
</dbReference>
<reference evidence="3" key="1">
    <citation type="journal article" date="2022" name="G3 (Bethesda)">
        <title>High quality genome of the basidiomycete yeast Dioszegia hungarica PDD-24b-2 isolated from cloud water.</title>
        <authorList>
            <person name="Jarrige D."/>
            <person name="Haridas S."/>
            <person name="Bleykasten-Grosshans C."/>
            <person name="Joly M."/>
            <person name="Nadalig T."/>
            <person name="Sancelme M."/>
            <person name="Vuilleumier S."/>
            <person name="Grigoriev I.V."/>
            <person name="Amato P."/>
            <person name="Bringel F."/>
        </authorList>
    </citation>
    <scope>NUCLEOTIDE SEQUENCE</scope>
    <source>
        <strain evidence="3">PDD-24b-2</strain>
    </source>
</reference>
<dbReference type="GO" id="GO:0006285">
    <property type="term" value="P:base-excision repair, AP site formation"/>
    <property type="evidence" value="ECO:0007669"/>
    <property type="project" value="UniProtKB-ARBA"/>
</dbReference>
<dbReference type="PANTHER" id="PTHR47203:SF1">
    <property type="entry name" value="HYPOTHETICAL BASE EXCISION DNA REPAIR PROTEIN (EUROFUNG)"/>
    <property type="match status" value="1"/>
</dbReference>
<dbReference type="Proteomes" id="UP001164286">
    <property type="component" value="Unassembled WGS sequence"/>
</dbReference>
<dbReference type="InterPro" id="IPR003265">
    <property type="entry name" value="HhH-GPD_domain"/>
</dbReference>
<dbReference type="GeneID" id="77725785"/>
<dbReference type="PANTHER" id="PTHR47203">
    <property type="match status" value="1"/>
</dbReference>
<proteinExistence type="predicted"/>
<evidence type="ECO:0000256" key="1">
    <source>
        <dbReference type="SAM" id="MobiDB-lite"/>
    </source>
</evidence>
<gene>
    <name evidence="3" type="ORF">MKK02DRAFT_22547</name>
</gene>
<dbReference type="SMART" id="SM00478">
    <property type="entry name" value="ENDO3c"/>
    <property type="match status" value="1"/>
</dbReference>
<dbReference type="EMBL" id="JAKWFO010000003">
    <property type="protein sequence ID" value="KAI9638703.1"/>
    <property type="molecule type" value="Genomic_DNA"/>
</dbReference>
<feature type="domain" description="HhH-GPD" evidence="2">
    <location>
        <begin position="155"/>
        <end position="315"/>
    </location>
</feature>
<name>A0AA38HDZ8_9TREE</name>
<dbReference type="Gene3D" id="1.10.1670.10">
    <property type="entry name" value="Helix-hairpin-Helix base-excision DNA repair enzymes (C-terminal)"/>
    <property type="match status" value="1"/>
</dbReference>
<keyword evidence="4" id="KW-1185">Reference proteome</keyword>
<accession>A0AA38HDZ8</accession>